<dbReference type="AlphaFoldDB" id="A0AA38IXN2"/>
<protein>
    <recommendedName>
        <fullName evidence="13">Odorant receptor</fullName>
    </recommendedName>
</protein>
<keyword evidence="6 10" id="KW-1133">Transmembrane helix</keyword>
<proteinExistence type="predicted"/>
<keyword evidence="9" id="KW-0807">Transducer</keyword>
<dbReference type="PANTHER" id="PTHR21137:SF35">
    <property type="entry name" value="ODORANT RECEPTOR 19A-RELATED"/>
    <property type="match status" value="1"/>
</dbReference>
<dbReference type="InterPro" id="IPR004117">
    <property type="entry name" value="7tm6_olfct_rcpt"/>
</dbReference>
<evidence type="ECO:0000256" key="7">
    <source>
        <dbReference type="ARBA" id="ARBA00023136"/>
    </source>
</evidence>
<comment type="caution">
    <text evidence="11">The sequence shown here is derived from an EMBL/GenBank/DDBJ whole genome shotgun (WGS) entry which is preliminary data.</text>
</comment>
<evidence type="ECO:0008006" key="13">
    <source>
        <dbReference type="Google" id="ProtNLM"/>
    </source>
</evidence>
<evidence type="ECO:0000256" key="8">
    <source>
        <dbReference type="ARBA" id="ARBA00023170"/>
    </source>
</evidence>
<keyword evidence="4 10" id="KW-0812">Transmembrane</keyword>
<feature type="transmembrane region" description="Helical" evidence="10">
    <location>
        <begin position="67"/>
        <end position="89"/>
    </location>
</feature>
<comment type="subcellular location">
    <subcellularLocation>
        <location evidence="1">Cell membrane</location>
        <topology evidence="1">Multi-pass membrane protein</topology>
    </subcellularLocation>
</comment>
<keyword evidence="12" id="KW-1185">Reference proteome</keyword>
<sequence length="329" mass="38082">MLKLNWKNTIRTNILILQLLGLWPKEDEEYKLNLYSTYAFVSIVVIMAGHNFFQILNIYFVYNDLKALATTIFTMSEEMLVVVKIYFFVQNIGTVKKLLTSLNQDSFQPKNEKQLELVNSTVNFWKIIYGCFLFNVGLTSIVWSSIPFLTESVQKKKFPFPAWYPYDSTVSPWYELTYLYQALGIWYIAMSDVNINTLFFALLTYIVVQCDLLCDNCKNVTNGHFSSTQNIISCIKHHKKIVRFAKSSNEVFEMVILGQFVTSTAVIATTLFMLTLVDPLSNEGLIVVVYSVAIITEIFMYSWFGEQVHFKISVFNVISFTLKSFPFRI</sequence>
<keyword evidence="8" id="KW-0675">Receptor</keyword>
<keyword evidence="7 10" id="KW-0472">Membrane</keyword>
<dbReference type="Proteomes" id="UP001168821">
    <property type="component" value="Unassembled WGS sequence"/>
</dbReference>
<evidence type="ECO:0000313" key="11">
    <source>
        <dbReference type="EMBL" id="KAJ3663331.1"/>
    </source>
</evidence>
<keyword evidence="3" id="KW-0716">Sensory transduction</keyword>
<dbReference type="GO" id="GO:0004984">
    <property type="term" value="F:olfactory receptor activity"/>
    <property type="evidence" value="ECO:0007669"/>
    <property type="project" value="InterPro"/>
</dbReference>
<dbReference type="Pfam" id="PF02949">
    <property type="entry name" value="7tm_6"/>
    <property type="match status" value="1"/>
</dbReference>
<evidence type="ECO:0000256" key="9">
    <source>
        <dbReference type="ARBA" id="ARBA00023224"/>
    </source>
</evidence>
<evidence type="ECO:0000313" key="12">
    <source>
        <dbReference type="Proteomes" id="UP001168821"/>
    </source>
</evidence>
<dbReference type="GO" id="GO:0007165">
    <property type="term" value="P:signal transduction"/>
    <property type="evidence" value="ECO:0007669"/>
    <property type="project" value="UniProtKB-KW"/>
</dbReference>
<feature type="transmembrane region" description="Helical" evidence="10">
    <location>
        <begin position="127"/>
        <end position="149"/>
    </location>
</feature>
<feature type="transmembrane region" description="Helical" evidence="10">
    <location>
        <begin position="37"/>
        <end position="60"/>
    </location>
</feature>
<evidence type="ECO:0000256" key="1">
    <source>
        <dbReference type="ARBA" id="ARBA00004651"/>
    </source>
</evidence>
<evidence type="ECO:0000256" key="4">
    <source>
        <dbReference type="ARBA" id="ARBA00022692"/>
    </source>
</evidence>
<dbReference type="GO" id="GO:0005549">
    <property type="term" value="F:odorant binding"/>
    <property type="evidence" value="ECO:0007669"/>
    <property type="project" value="InterPro"/>
</dbReference>
<dbReference type="GO" id="GO:0005886">
    <property type="term" value="C:plasma membrane"/>
    <property type="evidence" value="ECO:0007669"/>
    <property type="project" value="UniProtKB-SubCell"/>
</dbReference>
<organism evidence="11 12">
    <name type="scientific">Zophobas morio</name>
    <dbReference type="NCBI Taxonomy" id="2755281"/>
    <lineage>
        <taxon>Eukaryota</taxon>
        <taxon>Metazoa</taxon>
        <taxon>Ecdysozoa</taxon>
        <taxon>Arthropoda</taxon>
        <taxon>Hexapoda</taxon>
        <taxon>Insecta</taxon>
        <taxon>Pterygota</taxon>
        <taxon>Neoptera</taxon>
        <taxon>Endopterygota</taxon>
        <taxon>Coleoptera</taxon>
        <taxon>Polyphaga</taxon>
        <taxon>Cucujiformia</taxon>
        <taxon>Tenebrionidae</taxon>
        <taxon>Zophobas</taxon>
    </lineage>
</organism>
<feature type="transmembrane region" description="Helical" evidence="10">
    <location>
        <begin position="285"/>
        <end position="304"/>
    </location>
</feature>
<feature type="transmembrane region" description="Helical" evidence="10">
    <location>
        <begin position="251"/>
        <end position="273"/>
    </location>
</feature>
<keyword evidence="2" id="KW-1003">Cell membrane</keyword>
<evidence type="ECO:0000256" key="5">
    <source>
        <dbReference type="ARBA" id="ARBA00022725"/>
    </source>
</evidence>
<dbReference type="PANTHER" id="PTHR21137">
    <property type="entry name" value="ODORANT RECEPTOR"/>
    <property type="match status" value="1"/>
</dbReference>
<gene>
    <name evidence="11" type="ORF">Zmor_007622</name>
</gene>
<evidence type="ECO:0000256" key="10">
    <source>
        <dbReference type="SAM" id="Phobius"/>
    </source>
</evidence>
<evidence type="ECO:0000256" key="2">
    <source>
        <dbReference type="ARBA" id="ARBA00022475"/>
    </source>
</evidence>
<evidence type="ECO:0000256" key="3">
    <source>
        <dbReference type="ARBA" id="ARBA00022606"/>
    </source>
</evidence>
<dbReference type="EMBL" id="JALNTZ010000002">
    <property type="protein sequence ID" value="KAJ3663331.1"/>
    <property type="molecule type" value="Genomic_DNA"/>
</dbReference>
<keyword evidence="5" id="KW-0552">Olfaction</keyword>
<name>A0AA38IXN2_9CUCU</name>
<accession>A0AA38IXN2</accession>
<reference evidence="11" key="1">
    <citation type="journal article" date="2023" name="G3 (Bethesda)">
        <title>Whole genome assemblies of Zophobas morio and Tenebrio molitor.</title>
        <authorList>
            <person name="Kaur S."/>
            <person name="Stinson S.A."/>
            <person name="diCenzo G.C."/>
        </authorList>
    </citation>
    <scope>NUCLEOTIDE SEQUENCE</scope>
    <source>
        <strain evidence="11">QUZm001</strain>
    </source>
</reference>
<evidence type="ECO:0000256" key="6">
    <source>
        <dbReference type="ARBA" id="ARBA00022989"/>
    </source>
</evidence>